<dbReference type="InterPro" id="IPR036390">
    <property type="entry name" value="WH_DNA-bd_sf"/>
</dbReference>
<dbReference type="InterPro" id="IPR000847">
    <property type="entry name" value="LysR_HTH_N"/>
</dbReference>
<keyword evidence="3" id="KW-1185">Reference proteome</keyword>
<comment type="caution">
    <text evidence="2">The sequence shown here is derived from an EMBL/GenBank/DDBJ whole genome shotgun (WGS) entry which is preliminary data.</text>
</comment>
<evidence type="ECO:0000313" key="3">
    <source>
        <dbReference type="Proteomes" id="UP000051804"/>
    </source>
</evidence>
<accession>A0A0R1JKV7</accession>
<dbReference type="InterPro" id="IPR050950">
    <property type="entry name" value="HTH-type_LysR_regulators"/>
</dbReference>
<dbReference type="Pfam" id="PF00126">
    <property type="entry name" value="HTH_1"/>
    <property type="match status" value="1"/>
</dbReference>
<proteinExistence type="predicted"/>
<dbReference type="GO" id="GO:0005829">
    <property type="term" value="C:cytosol"/>
    <property type="evidence" value="ECO:0007669"/>
    <property type="project" value="TreeGrafter"/>
</dbReference>
<dbReference type="Gene3D" id="3.40.190.290">
    <property type="match status" value="1"/>
</dbReference>
<feature type="domain" description="HTH lysR-type" evidence="1">
    <location>
        <begin position="1"/>
        <end position="60"/>
    </location>
</feature>
<dbReference type="GO" id="GO:0003677">
    <property type="term" value="F:DNA binding"/>
    <property type="evidence" value="ECO:0007669"/>
    <property type="project" value="UniProtKB-KW"/>
</dbReference>
<dbReference type="SUPFAM" id="SSF46785">
    <property type="entry name" value="Winged helix' DNA-binding domain"/>
    <property type="match status" value="1"/>
</dbReference>
<name>A0A0R1JKV7_9LACO</name>
<dbReference type="PANTHER" id="PTHR30419">
    <property type="entry name" value="HTH-TYPE TRANSCRIPTIONAL REGULATOR YBHD"/>
    <property type="match status" value="1"/>
</dbReference>
<evidence type="ECO:0000259" key="1">
    <source>
        <dbReference type="PROSITE" id="PS50931"/>
    </source>
</evidence>
<reference evidence="2 3" key="1">
    <citation type="journal article" date="2015" name="Genome Announc.">
        <title>Expanding the biotechnology potential of lactobacilli through comparative genomics of 213 strains and associated genera.</title>
        <authorList>
            <person name="Sun Z."/>
            <person name="Harris H.M."/>
            <person name="McCann A."/>
            <person name="Guo C."/>
            <person name="Argimon S."/>
            <person name="Zhang W."/>
            <person name="Yang X."/>
            <person name="Jeffery I.B."/>
            <person name="Cooney J.C."/>
            <person name="Kagawa T.F."/>
            <person name="Liu W."/>
            <person name="Song Y."/>
            <person name="Salvetti E."/>
            <person name="Wrobel A."/>
            <person name="Rasinkangas P."/>
            <person name="Parkhill J."/>
            <person name="Rea M.C."/>
            <person name="O'Sullivan O."/>
            <person name="Ritari J."/>
            <person name="Douillard F.P."/>
            <person name="Paul Ross R."/>
            <person name="Yang R."/>
            <person name="Briner A.E."/>
            <person name="Felis G.E."/>
            <person name="de Vos W.M."/>
            <person name="Barrangou R."/>
            <person name="Klaenhammer T.R."/>
            <person name="Caufield P.W."/>
            <person name="Cui Y."/>
            <person name="Zhang H."/>
            <person name="O'Toole P.W."/>
        </authorList>
    </citation>
    <scope>NUCLEOTIDE SEQUENCE [LARGE SCALE GENOMIC DNA]</scope>
    <source>
        <strain evidence="2 3">JCM 17158</strain>
    </source>
</reference>
<gene>
    <name evidence="2" type="ORF">FD02_GL002081</name>
</gene>
<dbReference type="EMBL" id="AZDJ01000026">
    <property type="protein sequence ID" value="KRK71836.1"/>
    <property type="molecule type" value="Genomic_DNA"/>
</dbReference>
<protein>
    <recommendedName>
        <fullName evidence="1">HTH lysR-type domain-containing protein</fullName>
    </recommendedName>
</protein>
<dbReference type="PROSITE" id="PS50931">
    <property type="entry name" value="HTH_LYSR"/>
    <property type="match status" value="1"/>
</dbReference>
<sequence length="309" mass="33918">MSKIQILSQILAAAQHARTLTAVANHLFVSQPYVTQVLQAAERQYHVTLIKRDTLPIQLTAAGSSLLKQLERLIADENTLNSAMAVFANKHQGPVTISFNPPLATLMGPELFTQLEQAFPDVFFEFKEATTYLASQALQENKTQLYVGSVAADPSLQSWLITHDERPCLLIPNTSPVYAKVSSRLDFSALLPRLAGADYVGLAGPSFFQDTIDRIFREQNVPLHLKLQVPNVIAATLTALHSSAITATLPFILPRLQLPVAEYRLIPIPSTTYDPRLGISTRKDAGALIQHIATTLQGLVGQFYSGKLH</sequence>
<dbReference type="AlphaFoldDB" id="A0A0R1JKV7"/>
<dbReference type="RefSeq" id="WP_056951394.1">
    <property type="nucleotide sequence ID" value="NZ_AZDJ01000026.1"/>
</dbReference>
<dbReference type="InterPro" id="IPR036388">
    <property type="entry name" value="WH-like_DNA-bd_sf"/>
</dbReference>
<dbReference type="OrthoDB" id="9778774at2"/>
<dbReference type="GO" id="GO:0003700">
    <property type="term" value="F:DNA-binding transcription factor activity"/>
    <property type="evidence" value="ECO:0007669"/>
    <property type="project" value="InterPro"/>
</dbReference>
<evidence type="ECO:0000313" key="2">
    <source>
        <dbReference type="EMBL" id="KRK71836.1"/>
    </source>
</evidence>
<dbReference type="Gene3D" id="1.10.10.10">
    <property type="entry name" value="Winged helix-like DNA-binding domain superfamily/Winged helix DNA-binding domain"/>
    <property type="match status" value="1"/>
</dbReference>
<organism evidence="2 3">
    <name type="scientific">Lacticaseibacillus nasuensis JCM 17158</name>
    <dbReference type="NCBI Taxonomy" id="1291734"/>
    <lineage>
        <taxon>Bacteria</taxon>
        <taxon>Bacillati</taxon>
        <taxon>Bacillota</taxon>
        <taxon>Bacilli</taxon>
        <taxon>Lactobacillales</taxon>
        <taxon>Lactobacillaceae</taxon>
        <taxon>Lacticaseibacillus</taxon>
    </lineage>
</organism>
<dbReference type="PATRIC" id="fig|1291734.4.peg.2133"/>
<dbReference type="Proteomes" id="UP000051804">
    <property type="component" value="Unassembled WGS sequence"/>
</dbReference>
<dbReference type="SUPFAM" id="SSF53850">
    <property type="entry name" value="Periplasmic binding protein-like II"/>
    <property type="match status" value="1"/>
</dbReference>